<dbReference type="RefSeq" id="WP_342626929.1">
    <property type="nucleotide sequence ID" value="NZ_CP152276.1"/>
</dbReference>
<dbReference type="Proteomes" id="UP001449795">
    <property type="component" value="Chromosome"/>
</dbReference>
<organism evidence="1 2">
    <name type="scientific">Nguyenibacter vanlangensis</name>
    <dbReference type="NCBI Taxonomy" id="1216886"/>
    <lineage>
        <taxon>Bacteria</taxon>
        <taxon>Pseudomonadati</taxon>
        <taxon>Pseudomonadota</taxon>
        <taxon>Alphaproteobacteria</taxon>
        <taxon>Acetobacterales</taxon>
        <taxon>Acetobacteraceae</taxon>
        <taxon>Nguyenibacter</taxon>
    </lineage>
</organism>
<accession>A0ABZ3CZH2</accession>
<dbReference type="InterPro" id="IPR014917">
    <property type="entry name" value="DUF1800"/>
</dbReference>
<protein>
    <submittedName>
        <fullName evidence="1">DUF1800 domain-containing protein</fullName>
    </submittedName>
</protein>
<keyword evidence="2" id="KW-1185">Reference proteome</keyword>
<evidence type="ECO:0000313" key="1">
    <source>
        <dbReference type="EMBL" id="XAE40898.1"/>
    </source>
</evidence>
<sequence length="454" mass="48918">MQTQAMQAMIRFGLGRRGREPLPDDPAAWLREQLAAPDGARFPAGLSDSADGLIRLRTQRRTKQPGDPLVGPAFHADLLAQMTQCLASDQPFRERLAWFWTNHFTVSLRQGGTRAVIGPYVREAIRPHVTGRFSDMLLAVMRHPAMLMYLDNVSSIGPDSPAARRAARHGQLRGLNENLARECLELHTLSPAAGYTQQDVTSFAAILTGWTIDMRADRPGFAFRPDAHQPGVKILMGRDFPPGEAGGVQALSWLGTHPATYAHLATRLATHFIADVPPPAAIHAIAAALRQSGGDLGTASHALIARPEAWRPGTKLRQPFFYAVAALRALDPPLPGHAADGPAPDSGAAPHPPAAWLLADATRTMGQPPWDAPLPNGWSDRAADWAAPADLIARAEWAYRLAGHDVAAEADPLAIAQAGLGPLLRPATRAAIRHAGSRRDALTLLFTAPEFQRC</sequence>
<evidence type="ECO:0000313" key="2">
    <source>
        <dbReference type="Proteomes" id="UP001449795"/>
    </source>
</evidence>
<name>A0ABZ3CZH2_9PROT</name>
<dbReference type="Pfam" id="PF08811">
    <property type="entry name" value="DUF1800"/>
    <property type="match status" value="1"/>
</dbReference>
<proteinExistence type="predicted"/>
<dbReference type="EMBL" id="CP152276">
    <property type="protein sequence ID" value="XAE40898.1"/>
    <property type="molecule type" value="Genomic_DNA"/>
</dbReference>
<reference evidence="1 2" key="1">
    <citation type="submission" date="2024-04" db="EMBL/GenBank/DDBJ databases">
        <title>Complete genome sequence of Nguyenibacter vanlangesis HBCM-1154, a strain capable of nitrogen fixation, IAA production, and phosphorus solubilization isolated from sugarcane soil.</title>
        <authorList>
            <person name="MY HANH P."/>
        </authorList>
    </citation>
    <scope>NUCLEOTIDE SEQUENCE [LARGE SCALE GENOMIC DNA]</scope>
    <source>
        <strain evidence="1 2">HBCM 1154</strain>
    </source>
</reference>
<gene>
    <name evidence="1" type="ORF">AAC691_11125</name>
</gene>